<dbReference type="Proteomes" id="UP001199424">
    <property type="component" value="Unassembled WGS sequence"/>
</dbReference>
<dbReference type="Pfam" id="PF00753">
    <property type="entry name" value="Lactamase_B"/>
    <property type="match status" value="1"/>
</dbReference>
<gene>
    <name evidence="3" type="ORF">LKD31_10695</name>
</gene>
<dbReference type="InterPro" id="IPR052159">
    <property type="entry name" value="Competence_DNA_uptake"/>
</dbReference>
<dbReference type="RefSeq" id="WP_308449706.1">
    <property type="nucleotide sequence ID" value="NZ_JAJEQC010000010.1"/>
</dbReference>
<name>A0AAE3AND4_9FIRM</name>
<dbReference type="InterPro" id="IPR001279">
    <property type="entry name" value="Metallo-B-lactamas"/>
</dbReference>
<proteinExistence type="predicted"/>
<feature type="domain" description="Metallo-beta-lactamase" evidence="2">
    <location>
        <begin position="78"/>
        <end position="278"/>
    </location>
</feature>
<feature type="transmembrane region" description="Helical" evidence="1">
    <location>
        <begin position="20"/>
        <end position="38"/>
    </location>
</feature>
<evidence type="ECO:0000313" key="3">
    <source>
        <dbReference type="EMBL" id="MCC2137481.1"/>
    </source>
</evidence>
<accession>A0AAE3AND4</accession>
<evidence type="ECO:0000259" key="2">
    <source>
        <dbReference type="SMART" id="SM00849"/>
    </source>
</evidence>
<protein>
    <submittedName>
        <fullName evidence="3">MBL fold metallo-hydrolase</fullName>
    </submittedName>
</protein>
<dbReference type="PANTHER" id="PTHR30619">
    <property type="entry name" value="DNA INTERNALIZATION/COMPETENCE PROTEIN COMEC/REC2"/>
    <property type="match status" value="1"/>
</dbReference>
<dbReference type="AlphaFoldDB" id="A0AAE3AND4"/>
<dbReference type="InterPro" id="IPR035681">
    <property type="entry name" value="ComA-like_MBL"/>
</dbReference>
<sequence length="333" mass="35987">MPQKRTGAGRRRQPRNKKTLSAVISAVLVLAAVLVYYFPELETYLTGVPNTDSSAPAQPTQSTGTDADCAVYFLDVGQGDSILIQIGTDYNMLIDAGTREAGETIESDLQALGVTSLDAVVATHPHADHIGSMKQIIEDYTIGTFYMPLLPDDQTPTTATYENMLDALLDKNVQTEQISTDTKISAPENANFAVLSPEKDGIFDNLNNYSAVLRFTYGNISFMLTGDAETEVEENILARETDITSNVLKCGHHGSSTSSSMDFLRAVNPAVAVISCGQDNKYGHPHHETLESLSERNCKILRTDTDGTVAVTTDGNTYSVYTWSAENGLSPAA</sequence>
<keyword evidence="1" id="KW-0472">Membrane</keyword>
<organism evidence="3 4">
    <name type="scientific">Hominenteromicrobium mulieris</name>
    <dbReference type="NCBI Taxonomy" id="2885357"/>
    <lineage>
        <taxon>Bacteria</taxon>
        <taxon>Bacillati</taxon>
        <taxon>Bacillota</taxon>
        <taxon>Clostridia</taxon>
        <taxon>Eubacteriales</taxon>
        <taxon>Oscillospiraceae</taxon>
        <taxon>Hominenteromicrobium</taxon>
    </lineage>
</organism>
<dbReference type="EMBL" id="JAJEQC010000010">
    <property type="protein sequence ID" value="MCC2137481.1"/>
    <property type="molecule type" value="Genomic_DNA"/>
</dbReference>
<dbReference type="CDD" id="cd07731">
    <property type="entry name" value="ComA-like_MBL-fold"/>
    <property type="match status" value="1"/>
</dbReference>
<evidence type="ECO:0000313" key="4">
    <source>
        <dbReference type="Proteomes" id="UP001199424"/>
    </source>
</evidence>
<dbReference type="SMART" id="SM00849">
    <property type="entry name" value="Lactamase_B"/>
    <property type="match status" value="1"/>
</dbReference>
<reference evidence="3" key="1">
    <citation type="submission" date="2021-10" db="EMBL/GenBank/DDBJ databases">
        <title>Anaerobic single-cell dispensing facilitates the cultivation of human gut bacteria.</title>
        <authorList>
            <person name="Afrizal A."/>
        </authorList>
    </citation>
    <scope>NUCLEOTIDE SEQUENCE</scope>
    <source>
        <strain evidence="3">CLA-AA-H250</strain>
    </source>
</reference>
<keyword evidence="4" id="KW-1185">Reference proteome</keyword>
<dbReference type="PANTHER" id="PTHR30619:SF1">
    <property type="entry name" value="RECOMBINATION PROTEIN 2"/>
    <property type="match status" value="1"/>
</dbReference>
<dbReference type="SUPFAM" id="SSF56281">
    <property type="entry name" value="Metallo-hydrolase/oxidoreductase"/>
    <property type="match status" value="1"/>
</dbReference>
<comment type="caution">
    <text evidence="3">The sequence shown here is derived from an EMBL/GenBank/DDBJ whole genome shotgun (WGS) entry which is preliminary data.</text>
</comment>
<dbReference type="InterPro" id="IPR036866">
    <property type="entry name" value="RibonucZ/Hydroxyglut_hydro"/>
</dbReference>
<dbReference type="Gene3D" id="3.60.15.10">
    <property type="entry name" value="Ribonuclease Z/Hydroxyacylglutathione hydrolase-like"/>
    <property type="match status" value="1"/>
</dbReference>
<keyword evidence="1" id="KW-1133">Transmembrane helix</keyword>
<evidence type="ECO:0000256" key="1">
    <source>
        <dbReference type="SAM" id="Phobius"/>
    </source>
</evidence>
<keyword evidence="1" id="KW-0812">Transmembrane</keyword>